<dbReference type="PANTHER" id="PTHR22883:SF257">
    <property type="entry name" value="PALMITOYLTRANSFERASE ZDHHC18"/>
    <property type="match status" value="1"/>
</dbReference>
<evidence type="ECO:0000313" key="9">
    <source>
        <dbReference type="EMBL" id="GCB84318.1"/>
    </source>
</evidence>
<keyword evidence="10" id="KW-1185">Reference proteome</keyword>
<dbReference type="GO" id="GO:0006612">
    <property type="term" value="P:protein targeting to membrane"/>
    <property type="evidence" value="ECO:0007669"/>
    <property type="project" value="TreeGrafter"/>
</dbReference>
<organism evidence="9 10">
    <name type="scientific">Scyliorhinus torazame</name>
    <name type="common">Cloudy catshark</name>
    <name type="synonym">Catulus torazame</name>
    <dbReference type="NCBI Taxonomy" id="75743"/>
    <lineage>
        <taxon>Eukaryota</taxon>
        <taxon>Metazoa</taxon>
        <taxon>Chordata</taxon>
        <taxon>Craniata</taxon>
        <taxon>Vertebrata</taxon>
        <taxon>Chondrichthyes</taxon>
        <taxon>Elasmobranchii</taxon>
        <taxon>Galeomorphii</taxon>
        <taxon>Galeoidea</taxon>
        <taxon>Carcharhiniformes</taxon>
        <taxon>Scyliorhinidae</taxon>
        <taxon>Scyliorhinus</taxon>
    </lineage>
</organism>
<dbReference type="GO" id="GO:0019706">
    <property type="term" value="F:protein-cysteine S-palmitoyltransferase activity"/>
    <property type="evidence" value="ECO:0007669"/>
    <property type="project" value="UniProtKB-EC"/>
</dbReference>
<dbReference type="PROSITE" id="PS50216">
    <property type="entry name" value="DHHC"/>
    <property type="match status" value="1"/>
</dbReference>
<evidence type="ECO:0000256" key="2">
    <source>
        <dbReference type="ARBA" id="ARBA00022679"/>
    </source>
</evidence>
<dbReference type="PANTHER" id="PTHR22883">
    <property type="entry name" value="ZINC FINGER DHHC DOMAIN CONTAINING PROTEIN"/>
    <property type="match status" value="1"/>
</dbReference>
<dbReference type="InterPro" id="IPR001594">
    <property type="entry name" value="Palmitoyltrfase_DHHC"/>
</dbReference>
<evidence type="ECO:0000256" key="5">
    <source>
        <dbReference type="ARBA" id="ARBA00023136"/>
    </source>
</evidence>
<evidence type="ECO:0000256" key="4">
    <source>
        <dbReference type="ARBA" id="ARBA00022989"/>
    </source>
</evidence>
<dbReference type="EC" id="2.3.1.225" evidence="7"/>
<reference evidence="9 10" key="1">
    <citation type="journal article" date="2018" name="Nat. Ecol. Evol.">
        <title>Shark genomes provide insights into elasmobranch evolution and the origin of vertebrates.</title>
        <authorList>
            <person name="Hara Y"/>
            <person name="Yamaguchi K"/>
            <person name="Onimaru K"/>
            <person name="Kadota M"/>
            <person name="Koyanagi M"/>
            <person name="Keeley SD"/>
            <person name="Tatsumi K"/>
            <person name="Tanaka K"/>
            <person name="Motone F"/>
            <person name="Kageyama Y"/>
            <person name="Nozu R"/>
            <person name="Adachi N"/>
            <person name="Nishimura O"/>
            <person name="Nakagawa R"/>
            <person name="Tanegashima C"/>
            <person name="Kiyatake I"/>
            <person name="Matsumoto R"/>
            <person name="Murakumo K"/>
            <person name="Nishida K"/>
            <person name="Terakita A"/>
            <person name="Kuratani S"/>
            <person name="Sato K"/>
            <person name="Hyodo S Kuraku.S."/>
        </authorList>
    </citation>
    <scope>NUCLEOTIDE SEQUENCE [LARGE SCALE GENOMIC DNA]</scope>
</reference>
<protein>
    <recommendedName>
        <fullName evidence="7">Palmitoyltransferase</fullName>
        <ecNumber evidence="7">2.3.1.225</ecNumber>
    </recommendedName>
</protein>
<dbReference type="Pfam" id="PF01529">
    <property type="entry name" value="DHHC"/>
    <property type="match status" value="1"/>
</dbReference>
<dbReference type="AlphaFoldDB" id="A0A401QFW8"/>
<dbReference type="GO" id="GO:0016020">
    <property type="term" value="C:membrane"/>
    <property type="evidence" value="ECO:0007669"/>
    <property type="project" value="UniProtKB-SubCell"/>
</dbReference>
<evidence type="ECO:0000256" key="3">
    <source>
        <dbReference type="ARBA" id="ARBA00022692"/>
    </source>
</evidence>
<comment type="caution">
    <text evidence="7">Lacks conserved residue(s) required for the propagation of feature annotation.</text>
</comment>
<comment type="domain">
    <text evidence="7">The DHHC domain is required for palmitoyltransferase activity.</text>
</comment>
<comment type="subcellular location">
    <subcellularLocation>
        <location evidence="1">Membrane</location>
        <topology evidence="1">Multi-pass membrane protein</topology>
    </subcellularLocation>
</comment>
<dbReference type="InterPro" id="IPR039859">
    <property type="entry name" value="PFA4/ZDH16/20/ERF2-like"/>
</dbReference>
<comment type="catalytic activity">
    <reaction evidence="7">
        <text>L-cysteinyl-[protein] + hexadecanoyl-CoA = S-hexadecanoyl-L-cysteinyl-[protein] + CoA</text>
        <dbReference type="Rhea" id="RHEA:36683"/>
        <dbReference type="Rhea" id="RHEA-COMP:10131"/>
        <dbReference type="Rhea" id="RHEA-COMP:11032"/>
        <dbReference type="ChEBI" id="CHEBI:29950"/>
        <dbReference type="ChEBI" id="CHEBI:57287"/>
        <dbReference type="ChEBI" id="CHEBI:57379"/>
        <dbReference type="ChEBI" id="CHEBI:74151"/>
        <dbReference type="EC" id="2.3.1.225"/>
    </reaction>
</comment>
<keyword evidence="2 7" id="KW-0808">Transferase</keyword>
<sequence length="78" mass="8992">RFDHHCPWVGNCVGKRNYRFFYMFLLSLSFLTAFIFACVITHLTLRSQNIGLLNALQETPARYPFLCCCMVSPALLSI</sequence>
<dbReference type="STRING" id="75743.A0A401QFW8"/>
<dbReference type="EMBL" id="BFAA01063097">
    <property type="protein sequence ID" value="GCB84318.1"/>
    <property type="molecule type" value="Genomic_DNA"/>
</dbReference>
<evidence type="ECO:0000256" key="1">
    <source>
        <dbReference type="ARBA" id="ARBA00004141"/>
    </source>
</evidence>
<evidence type="ECO:0000256" key="7">
    <source>
        <dbReference type="RuleBase" id="RU079119"/>
    </source>
</evidence>
<feature type="transmembrane region" description="Helical" evidence="7">
    <location>
        <begin position="20"/>
        <end position="45"/>
    </location>
</feature>
<proteinExistence type="inferred from homology"/>
<evidence type="ECO:0000313" key="10">
    <source>
        <dbReference type="Proteomes" id="UP000288216"/>
    </source>
</evidence>
<keyword evidence="5 7" id="KW-0472">Membrane</keyword>
<keyword evidence="6 7" id="KW-0012">Acyltransferase</keyword>
<feature type="non-terminal residue" evidence="9">
    <location>
        <position position="1"/>
    </location>
</feature>
<evidence type="ECO:0000259" key="8">
    <source>
        <dbReference type="Pfam" id="PF01529"/>
    </source>
</evidence>
<accession>A0A401QFW8</accession>
<comment type="caution">
    <text evidence="9">The sequence shown here is derived from an EMBL/GenBank/DDBJ whole genome shotgun (WGS) entry which is preliminary data.</text>
</comment>
<evidence type="ECO:0000256" key="6">
    <source>
        <dbReference type="ARBA" id="ARBA00023315"/>
    </source>
</evidence>
<dbReference type="GO" id="GO:0005783">
    <property type="term" value="C:endoplasmic reticulum"/>
    <property type="evidence" value="ECO:0007669"/>
    <property type="project" value="TreeGrafter"/>
</dbReference>
<comment type="similarity">
    <text evidence="7">Belongs to the DHHC palmitoyltransferase family.</text>
</comment>
<keyword evidence="4 7" id="KW-1133">Transmembrane helix</keyword>
<gene>
    <name evidence="9" type="ORF">scyTo_0024948</name>
</gene>
<keyword evidence="3 7" id="KW-0812">Transmembrane</keyword>
<dbReference type="GO" id="GO:0005794">
    <property type="term" value="C:Golgi apparatus"/>
    <property type="evidence" value="ECO:0007669"/>
    <property type="project" value="TreeGrafter"/>
</dbReference>
<dbReference type="Proteomes" id="UP000288216">
    <property type="component" value="Unassembled WGS sequence"/>
</dbReference>
<name>A0A401QFW8_SCYTO</name>
<dbReference type="OrthoDB" id="4096362at2759"/>
<feature type="domain" description="Palmitoyltransferase DHHC" evidence="8">
    <location>
        <begin position="1"/>
        <end position="62"/>
    </location>
</feature>